<dbReference type="AlphaFoldDB" id="A0AAD4F8B8"/>
<evidence type="ECO:0000313" key="2">
    <source>
        <dbReference type="EMBL" id="KAG9185042.1"/>
    </source>
</evidence>
<accession>A0AAD4F8B8</accession>
<reference evidence="2" key="1">
    <citation type="submission" date="2021-07" db="EMBL/GenBank/DDBJ databases">
        <title>Genome Resource of American Ginseng Black Spot Pathogen Alternaria panax.</title>
        <authorList>
            <person name="Qiu C."/>
            <person name="Wang W."/>
            <person name="Liu Z."/>
        </authorList>
    </citation>
    <scope>NUCLEOTIDE SEQUENCE</scope>
    <source>
        <strain evidence="2">BNCC115425</strain>
    </source>
</reference>
<feature type="region of interest" description="Disordered" evidence="1">
    <location>
        <begin position="337"/>
        <end position="362"/>
    </location>
</feature>
<feature type="region of interest" description="Disordered" evidence="1">
    <location>
        <begin position="1"/>
        <end position="88"/>
    </location>
</feature>
<feature type="region of interest" description="Disordered" evidence="1">
    <location>
        <begin position="111"/>
        <end position="132"/>
    </location>
</feature>
<protein>
    <submittedName>
        <fullName evidence="2">Uncharacterized protein</fullName>
    </submittedName>
</protein>
<dbReference type="Proteomes" id="UP001199106">
    <property type="component" value="Unassembled WGS sequence"/>
</dbReference>
<keyword evidence="3" id="KW-1185">Reference proteome</keyword>
<evidence type="ECO:0000313" key="3">
    <source>
        <dbReference type="Proteomes" id="UP001199106"/>
    </source>
</evidence>
<name>A0AAD4F8B8_9PLEO</name>
<dbReference type="EMBL" id="JAANER010000012">
    <property type="protein sequence ID" value="KAG9185042.1"/>
    <property type="molecule type" value="Genomic_DNA"/>
</dbReference>
<proteinExistence type="predicted"/>
<comment type="caution">
    <text evidence="2">The sequence shown here is derived from an EMBL/GenBank/DDBJ whole genome shotgun (WGS) entry which is preliminary data.</text>
</comment>
<organism evidence="2 3">
    <name type="scientific">Alternaria panax</name>
    <dbReference type="NCBI Taxonomy" id="48097"/>
    <lineage>
        <taxon>Eukaryota</taxon>
        <taxon>Fungi</taxon>
        <taxon>Dikarya</taxon>
        <taxon>Ascomycota</taxon>
        <taxon>Pezizomycotina</taxon>
        <taxon>Dothideomycetes</taxon>
        <taxon>Pleosporomycetidae</taxon>
        <taxon>Pleosporales</taxon>
        <taxon>Pleosporineae</taxon>
        <taxon>Pleosporaceae</taxon>
        <taxon>Alternaria</taxon>
        <taxon>Alternaria sect. Panax</taxon>
    </lineage>
</organism>
<sequence length="522" mass="58803">MARNCKRKNVPPASSESSKPAKRQRKPSQIFEQGINPAPPTPPSTVRRPNRSQVPTLQRNRDIPSPVFEPEAPSQLTTDTADILGEDEDEEVFDTTADDEDRPVEFALRAATAGEDEGVSERAAGGAGDSPGVAVAASAAQSSQRQRLESQNEEVDEEPHLHFRYRAFWGCTIALQRSRRVAGEGFTVGNWLDFEDEVVEMNKESAQLMTCDFDLVLRDELPALQPASQLARSGGVARSRPGIVTAIQENGLAAVVTAERCASGVAIGIKDYWRCNEEGCSNNTNTCWRRPLPGRQIDRPEEHYKVNGNTIAIWATAVAREECTIQEPSDEIRLSLMMAKDRSESEKRRRRRKVSPTSSNSSIEGLTKAILAGHLAQMRAPQQCQHQSAEYGEYSKYKRWDDITCPQVELHQHTYNFFKYWCYAMPQLQADITKVKREVFEKGHYDINMLMDRQTGMTLEAWVEYFNQPPSMLSHLRRKAHDWRMDYGGLTQRNLDAIQKLYRNAEADETPEQEVLGEVSGN</sequence>
<evidence type="ECO:0000256" key="1">
    <source>
        <dbReference type="SAM" id="MobiDB-lite"/>
    </source>
</evidence>
<gene>
    <name evidence="2" type="ORF">G6011_02989</name>
</gene>